<protein>
    <submittedName>
        <fullName evidence="1">Uncharacterized protein</fullName>
    </submittedName>
</protein>
<accession>A0ABS9DTP2</accession>
<dbReference type="Proteomes" id="UP001108089">
    <property type="component" value="Unassembled WGS sequence"/>
</dbReference>
<dbReference type="EMBL" id="JAKGCU010000038">
    <property type="protein sequence ID" value="MCF3941311.1"/>
    <property type="molecule type" value="Genomic_DNA"/>
</dbReference>
<organism evidence="1 2">
    <name type="scientific">Gordonia tangerina</name>
    <dbReference type="NCBI Taxonomy" id="2911060"/>
    <lineage>
        <taxon>Bacteria</taxon>
        <taxon>Bacillati</taxon>
        <taxon>Actinomycetota</taxon>
        <taxon>Actinomycetes</taxon>
        <taxon>Mycobacteriales</taxon>
        <taxon>Gordoniaceae</taxon>
        <taxon>Gordonia</taxon>
    </lineage>
</organism>
<comment type="caution">
    <text evidence="1">The sequence shown here is derived from an EMBL/GenBank/DDBJ whole genome shotgun (WGS) entry which is preliminary data.</text>
</comment>
<sequence length="89" mass="10204">MGIALWGLKQEWWVPGKFHRETIQTLRDSNTEVVASKNQTISELSEGRRDDKVAIQNLTRTISEWDVAGKLQTHILDSIRQSSADREAR</sequence>
<keyword evidence="2" id="KW-1185">Reference proteome</keyword>
<reference evidence="1" key="1">
    <citation type="submission" date="2022-01" db="EMBL/GenBank/DDBJ databases">
        <title>Gordonia xiamenensis sp. nov., isolated from surface seawater in Xiamen.</title>
        <authorList>
            <person name="He Y.F."/>
        </authorList>
    </citation>
    <scope>NUCLEOTIDE SEQUENCE</scope>
    <source>
        <strain evidence="1">GW1C4-4</strain>
    </source>
</reference>
<evidence type="ECO:0000313" key="2">
    <source>
        <dbReference type="Proteomes" id="UP001108089"/>
    </source>
</evidence>
<evidence type="ECO:0000313" key="1">
    <source>
        <dbReference type="EMBL" id="MCF3941311.1"/>
    </source>
</evidence>
<name>A0ABS9DTP2_9ACTN</name>
<gene>
    <name evidence="1" type="ORF">L1892_23360</name>
</gene>
<proteinExistence type="predicted"/>